<reference evidence="7 8" key="1">
    <citation type="submission" date="2020-06" db="EMBL/GenBank/DDBJ databases">
        <title>Actinokineospora xiongansis sp. nov., isolated from soil of Baiyangdian.</title>
        <authorList>
            <person name="Zhang X."/>
        </authorList>
    </citation>
    <scope>NUCLEOTIDE SEQUENCE [LARGE SCALE GENOMIC DNA]</scope>
    <source>
        <strain evidence="7 8">HBU206404</strain>
    </source>
</reference>
<accession>A0ABR7KZU8</accession>
<evidence type="ECO:0000256" key="3">
    <source>
        <dbReference type="ARBA" id="ARBA00023125"/>
    </source>
</evidence>
<dbReference type="EMBL" id="JABVED010000001">
    <property type="protein sequence ID" value="MBC6445778.1"/>
    <property type="molecule type" value="Genomic_DNA"/>
</dbReference>
<evidence type="ECO:0000313" key="7">
    <source>
        <dbReference type="EMBL" id="MBC6445778.1"/>
    </source>
</evidence>
<dbReference type="Gene3D" id="1.10.357.10">
    <property type="entry name" value="Tetracycline Repressor, domain 2"/>
    <property type="match status" value="1"/>
</dbReference>
<keyword evidence="3 5" id="KW-0238">DNA-binding</keyword>
<dbReference type="PANTHER" id="PTHR30055">
    <property type="entry name" value="HTH-TYPE TRANSCRIPTIONAL REGULATOR RUTR"/>
    <property type="match status" value="1"/>
</dbReference>
<comment type="caution">
    <text evidence="7">The sequence shown here is derived from an EMBL/GenBank/DDBJ whole genome shotgun (WGS) entry which is preliminary data.</text>
</comment>
<gene>
    <name evidence="7" type="ORF">GPZ80_01165</name>
</gene>
<feature type="domain" description="HTH tetR-type" evidence="6">
    <location>
        <begin position="9"/>
        <end position="69"/>
    </location>
</feature>
<dbReference type="SUPFAM" id="SSF46689">
    <property type="entry name" value="Homeodomain-like"/>
    <property type="match status" value="1"/>
</dbReference>
<name>A0ABR7KZU8_9PSEU</name>
<dbReference type="PRINTS" id="PR00455">
    <property type="entry name" value="HTHTETR"/>
</dbReference>
<dbReference type="InterPro" id="IPR009057">
    <property type="entry name" value="Homeodomain-like_sf"/>
</dbReference>
<evidence type="ECO:0000256" key="4">
    <source>
        <dbReference type="ARBA" id="ARBA00023163"/>
    </source>
</evidence>
<dbReference type="InterPro" id="IPR036271">
    <property type="entry name" value="Tet_transcr_reg_TetR-rel_C_sf"/>
</dbReference>
<evidence type="ECO:0000256" key="2">
    <source>
        <dbReference type="ARBA" id="ARBA00023015"/>
    </source>
</evidence>
<dbReference type="InterPro" id="IPR001647">
    <property type="entry name" value="HTH_TetR"/>
</dbReference>
<dbReference type="PANTHER" id="PTHR30055:SF175">
    <property type="entry name" value="HTH-TYPE TRANSCRIPTIONAL REPRESSOR KSTR2"/>
    <property type="match status" value="1"/>
</dbReference>
<dbReference type="Proteomes" id="UP000734823">
    <property type="component" value="Unassembled WGS sequence"/>
</dbReference>
<dbReference type="PROSITE" id="PS50977">
    <property type="entry name" value="HTH_TETR_2"/>
    <property type="match status" value="1"/>
</dbReference>
<protein>
    <submittedName>
        <fullName evidence="7">TetR/AcrR family transcriptional regulator</fullName>
    </submittedName>
</protein>
<evidence type="ECO:0000256" key="1">
    <source>
        <dbReference type="ARBA" id="ARBA00022491"/>
    </source>
</evidence>
<evidence type="ECO:0000313" key="8">
    <source>
        <dbReference type="Proteomes" id="UP000734823"/>
    </source>
</evidence>
<keyword evidence="2" id="KW-0805">Transcription regulation</keyword>
<sequence length="200" mass="22532">MARVTPADLPVRDRLLHAASTLFAERGFAETSIREIVEAAGVTKGGLYHYFDSKDALLSAIHDRMLTMQIARMNTIADATDLSLTERLHAIFADVVETSIANLDDAMVFFQSMHLLAPEHQARVRAERRRYHERLRDLVAEGQQTGEFRDDIPAALVIHYHFGALHRLGTWYRPDGRLTAEQVGEHFAELLVRSLAPSNT</sequence>
<keyword evidence="4" id="KW-0804">Transcription</keyword>
<dbReference type="InterPro" id="IPR041490">
    <property type="entry name" value="KstR2_TetR_C"/>
</dbReference>
<dbReference type="PROSITE" id="PS01081">
    <property type="entry name" value="HTH_TETR_1"/>
    <property type="match status" value="1"/>
</dbReference>
<keyword evidence="8" id="KW-1185">Reference proteome</keyword>
<proteinExistence type="predicted"/>
<dbReference type="InterPro" id="IPR023772">
    <property type="entry name" value="DNA-bd_HTH_TetR-type_CS"/>
</dbReference>
<dbReference type="InterPro" id="IPR050109">
    <property type="entry name" value="HTH-type_TetR-like_transc_reg"/>
</dbReference>
<dbReference type="Gene3D" id="1.10.10.60">
    <property type="entry name" value="Homeodomain-like"/>
    <property type="match status" value="1"/>
</dbReference>
<keyword evidence="1" id="KW-0678">Repressor</keyword>
<dbReference type="Pfam" id="PF00440">
    <property type="entry name" value="TetR_N"/>
    <property type="match status" value="1"/>
</dbReference>
<feature type="DNA-binding region" description="H-T-H motif" evidence="5">
    <location>
        <begin position="32"/>
        <end position="51"/>
    </location>
</feature>
<organism evidence="7 8">
    <name type="scientific">Actinokineospora xionganensis</name>
    <dbReference type="NCBI Taxonomy" id="2684470"/>
    <lineage>
        <taxon>Bacteria</taxon>
        <taxon>Bacillati</taxon>
        <taxon>Actinomycetota</taxon>
        <taxon>Actinomycetes</taxon>
        <taxon>Pseudonocardiales</taxon>
        <taxon>Pseudonocardiaceae</taxon>
        <taxon>Actinokineospora</taxon>
    </lineage>
</organism>
<evidence type="ECO:0000256" key="5">
    <source>
        <dbReference type="PROSITE-ProRule" id="PRU00335"/>
    </source>
</evidence>
<evidence type="ECO:0000259" key="6">
    <source>
        <dbReference type="PROSITE" id="PS50977"/>
    </source>
</evidence>
<dbReference type="Pfam" id="PF17932">
    <property type="entry name" value="TetR_C_24"/>
    <property type="match status" value="1"/>
</dbReference>
<dbReference type="RefSeq" id="WP_187217837.1">
    <property type="nucleotide sequence ID" value="NZ_JABVED010000001.1"/>
</dbReference>
<dbReference type="SUPFAM" id="SSF48498">
    <property type="entry name" value="Tetracyclin repressor-like, C-terminal domain"/>
    <property type="match status" value="1"/>
</dbReference>